<dbReference type="SUPFAM" id="SSF56112">
    <property type="entry name" value="Protein kinase-like (PK-like)"/>
    <property type="match status" value="1"/>
</dbReference>
<evidence type="ECO:0000259" key="2">
    <source>
        <dbReference type="Pfam" id="PF01636"/>
    </source>
</evidence>
<comment type="similarity">
    <text evidence="1">Belongs to the pseudomonas-type ThrB family.</text>
</comment>
<gene>
    <name evidence="3" type="ORF">ACFHYQ_13600</name>
</gene>
<evidence type="ECO:0000256" key="1">
    <source>
        <dbReference type="ARBA" id="ARBA00038240"/>
    </source>
</evidence>
<dbReference type="EMBL" id="JBHMQT010000032">
    <property type="protein sequence ID" value="MFC0863328.1"/>
    <property type="molecule type" value="Genomic_DNA"/>
</dbReference>
<accession>A0ABV6U4H6</accession>
<evidence type="ECO:0000313" key="3">
    <source>
        <dbReference type="EMBL" id="MFC0863328.1"/>
    </source>
</evidence>
<feature type="domain" description="Aminoglycoside phosphotransferase" evidence="2">
    <location>
        <begin position="331"/>
        <end position="555"/>
    </location>
</feature>
<reference evidence="3 4" key="1">
    <citation type="submission" date="2024-09" db="EMBL/GenBank/DDBJ databases">
        <authorList>
            <person name="Sun Q."/>
            <person name="Mori K."/>
        </authorList>
    </citation>
    <scope>NUCLEOTIDE SEQUENCE [LARGE SCALE GENOMIC DNA]</scope>
    <source>
        <strain evidence="3 4">TBRC 1851</strain>
    </source>
</reference>
<dbReference type="InterPro" id="IPR011009">
    <property type="entry name" value="Kinase-like_dom_sf"/>
</dbReference>
<dbReference type="Pfam" id="PF01636">
    <property type="entry name" value="APH"/>
    <property type="match status" value="1"/>
</dbReference>
<sequence>MIPTQVGLYSISLRGLDVPDLLVWAAEERVPFVHLRGGSRGFDLLRQTAKALGEWRACAEDTGVPVTGVTTDLDLADLFTGSAKAQVRARDELARFAEAATVLGARWVRLLARAEPGGAYLAALCDDVVPWVPVPVLVELHHPLCLAPAARTMLEALLMRTPRLRLLADTAQLAAALLRAGDESGSALARVLAYAEVLHLSDCGRGLNSPGSVDVGTLAAARIAAGQQVEVAVEWTGALRTPAECLARYRRAVAWWHSRLGEPQRSRHLGHPAKPQCDKPQCGWPFTSGDVREKEQGDMPNPAAVQVTEVLADAYGLIGARLARLDGQVSINYRATTAEGRRVFVKSYTCGSDLAAEEEAIAQTRLAGDHGVPVAAIVPSVTGELITRRGDTAVSVWEWLPGHSVESGFNAVQQVATGRMLGRVHRAFAGHPANAHPSPRANRWLNPDLSKRVATIDTLLALIKDRTEQEPFDRQAADTLAERRTQLLRLPSLIAALPPLHAQVLHGDYSPKNLLFHGNAITAVVDFGPAEPFLTSYELGRIAFDPRSVALGEDWIASGMALVAAYLEENPYLPAADVTACARVALIQLMVSLYGVKEHYLQPGLIQDDLDRFWLLRHRAASRLLHHLDEVEEALATVAPSSSIQRG</sequence>
<protein>
    <submittedName>
        <fullName evidence="3">Phosphotransferase</fullName>
    </submittedName>
</protein>
<dbReference type="InterPro" id="IPR002575">
    <property type="entry name" value="Aminoglycoside_PTrfase"/>
</dbReference>
<dbReference type="PANTHER" id="PTHR21064">
    <property type="entry name" value="AMINOGLYCOSIDE PHOSPHOTRANSFERASE DOMAIN-CONTAINING PROTEIN-RELATED"/>
    <property type="match status" value="1"/>
</dbReference>
<dbReference type="Gene3D" id="3.20.20.150">
    <property type="entry name" value="Divalent-metal-dependent TIM barrel enzymes"/>
    <property type="match status" value="1"/>
</dbReference>
<comment type="caution">
    <text evidence="3">The sequence shown here is derived from an EMBL/GenBank/DDBJ whole genome shotgun (WGS) entry which is preliminary data.</text>
</comment>
<dbReference type="Proteomes" id="UP001589870">
    <property type="component" value="Unassembled WGS sequence"/>
</dbReference>
<dbReference type="PANTHER" id="PTHR21064:SF6">
    <property type="entry name" value="AMINOGLYCOSIDE PHOSPHOTRANSFERASE DOMAIN-CONTAINING PROTEIN"/>
    <property type="match status" value="1"/>
</dbReference>
<keyword evidence="4" id="KW-1185">Reference proteome</keyword>
<proteinExistence type="inferred from homology"/>
<dbReference type="SUPFAM" id="SSF51658">
    <property type="entry name" value="Xylose isomerase-like"/>
    <property type="match status" value="1"/>
</dbReference>
<dbReference type="InterPro" id="IPR050249">
    <property type="entry name" value="Pseudomonas-type_ThrB"/>
</dbReference>
<name>A0ABV6U4H6_9ACTN</name>
<dbReference type="InterPro" id="IPR036237">
    <property type="entry name" value="Xyl_isomerase-like_sf"/>
</dbReference>
<dbReference type="RefSeq" id="WP_394301484.1">
    <property type="nucleotide sequence ID" value="NZ_JBHMQT010000032.1"/>
</dbReference>
<organism evidence="3 4">
    <name type="scientific">Sphaerimonospora cavernae</name>
    <dbReference type="NCBI Taxonomy" id="1740611"/>
    <lineage>
        <taxon>Bacteria</taxon>
        <taxon>Bacillati</taxon>
        <taxon>Actinomycetota</taxon>
        <taxon>Actinomycetes</taxon>
        <taxon>Streptosporangiales</taxon>
        <taxon>Streptosporangiaceae</taxon>
        <taxon>Sphaerimonospora</taxon>
    </lineage>
</organism>
<evidence type="ECO:0000313" key="4">
    <source>
        <dbReference type="Proteomes" id="UP001589870"/>
    </source>
</evidence>
<dbReference type="Gene3D" id="3.90.1200.10">
    <property type="match status" value="1"/>
</dbReference>